<evidence type="ECO:0000259" key="1">
    <source>
        <dbReference type="Pfam" id="PF00561"/>
    </source>
</evidence>
<dbReference type="SUPFAM" id="SSF53474">
    <property type="entry name" value="alpha/beta-Hydrolases"/>
    <property type="match status" value="1"/>
</dbReference>
<dbReference type="AlphaFoldDB" id="A0A4P8HJC2"/>
<evidence type="ECO:0000313" key="4">
    <source>
        <dbReference type="Proteomes" id="UP000298763"/>
    </source>
</evidence>
<dbReference type="OrthoDB" id="9780765at2"/>
<accession>A0A4P8HJC2</accession>
<dbReference type="InterPro" id="IPR029058">
    <property type="entry name" value="AB_hydrolase_fold"/>
</dbReference>
<protein>
    <submittedName>
        <fullName evidence="3">Alpha/beta hydrolase</fullName>
    </submittedName>
    <submittedName>
        <fullName evidence="2">Pimeloyl-ACP methyl ester carboxylesterase</fullName>
    </submittedName>
</protein>
<organism evidence="2 5">
    <name type="scientific">Pseudoduganella umbonata</name>
    <dbReference type="NCBI Taxonomy" id="864828"/>
    <lineage>
        <taxon>Bacteria</taxon>
        <taxon>Pseudomonadati</taxon>
        <taxon>Pseudomonadota</taxon>
        <taxon>Betaproteobacteria</taxon>
        <taxon>Burkholderiales</taxon>
        <taxon>Oxalobacteraceae</taxon>
        <taxon>Telluria group</taxon>
        <taxon>Pseudoduganella</taxon>
    </lineage>
</organism>
<evidence type="ECO:0000313" key="3">
    <source>
        <dbReference type="EMBL" id="QCP09647.1"/>
    </source>
</evidence>
<reference evidence="2 5" key="2">
    <citation type="submission" date="2020-08" db="EMBL/GenBank/DDBJ databases">
        <title>Genomic Encyclopedia of Type Strains, Phase III (KMG-III): the genomes of soil and plant-associated and newly described type strains.</title>
        <authorList>
            <person name="Whitman W."/>
        </authorList>
    </citation>
    <scope>NUCLEOTIDE SEQUENCE [LARGE SCALE GENOMIC DNA]</scope>
    <source>
        <strain evidence="2 5">CECT 7753</strain>
    </source>
</reference>
<dbReference type="Proteomes" id="UP000298763">
    <property type="component" value="Chromosome"/>
</dbReference>
<dbReference type="GO" id="GO:0016787">
    <property type="term" value="F:hydrolase activity"/>
    <property type="evidence" value="ECO:0007669"/>
    <property type="project" value="UniProtKB-KW"/>
</dbReference>
<proteinExistence type="predicted"/>
<reference evidence="3 4" key="1">
    <citation type="submission" date="2019-05" db="EMBL/GenBank/DDBJ databases">
        <title>Draft Genome Sequences of Six Type Strains of the Genus Massilia.</title>
        <authorList>
            <person name="Miess H."/>
            <person name="Frediansyhah A."/>
            <person name="Gross H."/>
        </authorList>
    </citation>
    <scope>NUCLEOTIDE SEQUENCE [LARGE SCALE GENOMIC DNA]</scope>
    <source>
        <strain evidence="3 4">DSMZ 26121</strain>
    </source>
</reference>
<dbReference type="Gene3D" id="3.40.50.1820">
    <property type="entry name" value="alpha/beta hydrolase"/>
    <property type="match status" value="1"/>
</dbReference>
<dbReference type="InterPro" id="IPR050266">
    <property type="entry name" value="AB_hydrolase_sf"/>
</dbReference>
<dbReference type="PRINTS" id="PR00111">
    <property type="entry name" value="ABHYDROLASE"/>
</dbReference>
<dbReference type="GO" id="GO:0016020">
    <property type="term" value="C:membrane"/>
    <property type="evidence" value="ECO:0007669"/>
    <property type="project" value="TreeGrafter"/>
</dbReference>
<dbReference type="Pfam" id="PF00561">
    <property type="entry name" value="Abhydrolase_1"/>
    <property type="match status" value="1"/>
</dbReference>
<evidence type="ECO:0000313" key="2">
    <source>
        <dbReference type="EMBL" id="MBB3219578.1"/>
    </source>
</evidence>
<dbReference type="InterPro" id="IPR000073">
    <property type="entry name" value="AB_hydrolase_1"/>
</dbReference>
<name>A0A4P8HJC2_9BURK</name>
<keyword evidence="4" id="KW-1185">Reference proteome</keyword>
<dbReference type="EMBL" id="CP040017">
    <property type="protein sequence ID" value="QCP09647.1"/>
    <property type="molecule type" value="Genomic_DNA"/>
</dbReference>
<evidence type="ECO:0000313" key="5">
    <source>
        <dbReference type="Proteomes" id="UP000584325"/>
    </source>
</evidence>
<sequence>MPNDAPGSRAEPDGLQAALAELATRFPERTIATEGGTVSYREAGAAGGPTFLLLHGIGSGAASWLDCALELARHGRVIAWNAPGYGRSAALASAQPGAGAYALRLRQLVQALELDGVTLAGHSLGAMMAAAYAAGHPARLQRLVLLSPARGYGLPARLAQGAGVLRDRLSTLGELGIPGMATQRSARLLSPGATATQRDWVRWNMAQLHPGGYTQAVHLLCGDAIENYAQPALAALPAAVLCGSEDTVTTPEDSRAVAGLFGFPYAPVAGAGHACYVEQPAAVARAILGSR</sequence>
<dbReference type="PANTHER" id="PTHR43798">
    <property type="entry name" value="MONOACYLGLYCEROL LIPASE"/>
    <property type="match status" value="1"/>
</dbReference>
<dbReference type="RefSeq" id="WP_137312534.1">
    <property type="nucleotide sequence ID" value="NZ_CP040017.1"/>
</dbReference>
<dbReference type="EMBL" id="JACHXS010000001">
    <property type="protein sequence ID" value="MBB3219578.1"/>
    <property type="molecule type" value="Genomic_DNA"/>
</dbReference>
<dbReference type="Proteomes" id="UP000584325">
    <property type="component" value="Unassembled WGS sequence"/>
</dbReference>
<keyword evidence="3" id="KW-0378">Hydrolase</keyword>
<gene>
    <name evidence="3" type="ORF">FCL38_03835</name>
    <name evidence="2" type="ORF">FHS02_000365</name>
</gene>
<dbReference type="PANTHER" id="PTHR43798:SF33">
    <property type="entry name" value="HYDROLASE, PUTATIVE (AFU_ORTHOLOGUE AFUA_2G14860)-RELATED"/>
    <property type="match status" value="1"/>
</dbReference>
<feature type="domain" description="AB hydrolase-1" evidence="1">
    <location>
        <begin position="49"/>
        <end position="262"/>
    </location>
</feature>